<sequence>MTANTARTAVPSPAAEDGKLPLGALTALTTAAFLTVLTEALPAGLLPGMSAGLGVGESAAGQAVTVYAIGSAAAAIPLSVATARLPRKRLLLTGMAGFAVANTVTAFSAHYPLTMAARFLAGVAAGLVWALLAGYARRIAPVPLRGRAVAVVMAGIPAALSLGVPAGTFLGERAGWRAAFWAVTVLAVILIGWIAALVPDRPGQASGDRIPVRSALAVPGVVPVLFITLATVLAHTVLYTYIAAFLARLGMGDSIDLVLLAFGLASLTAIWIVGVHINRRLRALTLAAVALFATATTVLAVTSGTPALVYPAVILWGLGFGGIPALLQTAVAEAAGPAADTAQAMLVTLWNIAMAAGGAIGALLLTAAGPSSLPWAVLALLIPSLIVVTAARSHGFPARRP</sequence>
<keyword evidence="2" id="KW-1003">Cell membrane</keyword>
<protein>
    <submittedName>
        <fullName evidence="8">MFS transporter</fullName>
    </submittedName>
</protein>
<dbReference type="RefSeq" id="WP_344472236.1">
    <property type="nucleotide sequence ID" value="NZ_BAAASB010000002.1"/>
</dbReference>
<dbReference type="PANTHER" id="PTHR43124">
    <property type="entry name" value="PURINE EFFLUX PUMP PBUE"/>
    <property type="match status" value="1"/>
</dbReference>
<keyword evidence="5 6" id="KW-0472">Membrane</keyword>
<dbReference type="InterPro" id="IPR020846">
    <property type="entry name" value="MFS_dom"/>
</dbReference>
<dbReference type="InterPro" id="IPR050189">
    <property type="entry name" value="MFS_Efflux_Transporters"/>
</dbReference>
<keyword evidence="4 6" id="KW-1133">Transmembrane helix</keyword>
<evidence type="ECO:0000256" key="4">
    <source>
        <dbReference type="ARBA" id="ARBA00022989"/>
    </source>
</evidence>
<evidence type="ECO:0000256" key="3">
    <source>
        <dbReference type="ARBA" id="ARBA00022692"/>
    </source>
</evidence>
<evidence type="ECO:0000259" key="7">
    <source>
        <dbReference type="PROSITE" id="PS50850"/>
    </source>
</evidence>
<feature type="transmembrane region" description="Helical" evidence="6">
    <location>
        <begin position="257"/>
        <end position="277"/>
    </location>
</feature>
<dbReference type="InterPro" id="IPR036259">
    <property type="entry name" value="MFS_trans_sf"/>
</dbReference>
<organism evidence="8 9">
    <name type="scientific">Streptomyces amakusaensis</name>
    <dbReference type="NCBI Taxonomy" id="67271"/>
    <lineage>
        <taxon>Bacteria</taxon>
        <taxon>Bacillati</taxon>
        <taxon>Actinomycetota</taxon>
        <taxon>Actinomycetes</taxon>
        <taxon>Kitasatosporales</taxon>
        <taxon>Streptomycetaceae</taxon>
        <taxon>Streptomyces</taxon>
    </lineage>
</organism>
<feature type="transmembrane region" description="Helical" evidence="6">
    <location>
        <begin position="20"/>
        <end position="38"/>
    </location>
</feature>
<feature type="transmembrane region" description="Helical" evidence="6">
    <location>
        <begin position="90"/>
        <end position="109"/>
    </location>
</feature>
<dbReference type="Proteomes" id="UP001596160">
    <property type="component" value="Unassembled WGS sequence"/>
</dbReference>
<proteinExistence type="predicted"/>
<dbReference type="SUPFAM" id="SSF103473">
    <property type="entry name" value="MFS general substrate transporter"/>
    <property type="match status" value="1"/>
</dbReference>
<dbReference type="EMBL" id="JBHSKP010000001">
    <property type="protein sequence ID" value="MFC5150426.1"/>
    <property type="molecule type" value="Genomic_DNA"/>
</dbReference>
<dbReference type="PANTHER" id="PTHR43124:SF3">
    <property type="entry name" value="CHLORAMPHENICOL EFFLUX PUMP RV0191"/>
    <property type="match status" value="1"/>
</dbReference>
<dbReference type="InterPro" id="IPR011701">
    <property type="entry name" value="MFS"/>
</dbReference>
<accession>A0ABW0ACA2</accession>
<evidence type="ECO:0000313" key="9">
    <source>
        <dbReference type="Proteomes" id="UP001596160"/>
    </source>
</evidence>
<dbReference type="Pfam" id="PF07690">
    <property type="entry name" value="MFS_1"/>
    <property type="match status" value="1"/>
</dbReference>
<evidence type="ECO:0000313" key="8">
    <source>
        <dbReference type="EMBL" id="MFC5150426.1"/>
    </source>
</evidence>
<feature type="transmembrane region" description="Helical" evidence="6">
    <location>
        <begin position="284"/>
        <end position="302"/>
    </location>
</feature>
<name>A0ABW0ACA2_9ACTN</name>
<feature type="transmembrane region" description="Helical" evidence="6">
    <location>
        <begin position="178"/>
        <end position="199"/>
    </location>
</feature>
<feature type="transmembrane region" description="Helical" evidence="6">
    <location>
        <begin position="344"/>
        <end position="367"/>
    </location>
</feature>
<comment type="caution">
    <text evidence="8">The sequence shown here is derived from an EMBL/GenBank/DDBJ whole genome shotgun (WGS) entry which is preliminary data.</text>
</comment>
<keyword evidence="9" id="KW-1185">Reference proteome</keyword>
<reference evidence="9" key="1">
    <citation type="journal article" date="2019" name="Int. J. Syst. Evol. Microbiol.">
        <title>The Global Catalogue of Microorganisms (GCM) 10K type strain sequencing project: providing services to taxonomists for standard genome sequencing and annotation.</title>
        <authorList>
            <consortium name="The Broad Institute Genomics Platform"/>
            <consortium name="The Broad Institute Genome Sequencing Center for Infectious Disease"/>
            <person name="Wu L."/>
            <person name="Ma J."/>
        </authorList>
    </citation>
    <scope>NUCLEOTIDE SEQUENCE [LARGE SCALE GENOMIC DNA]</scope>
    <source>
        <strain evidence="9">PCU 266</strain>
    </source>
</reference>
<feature type="transmembrane region" description="Helical" evidence="6">
    <location>
        <begin position="115"/>
        <end position="136"/>
    </location>
</feature>
<dbReference type="CDD" id="cd17324">
    <property type="entry name" value="MFS_NepI_like"/>
    <property type="match status" value="1"/>
</dbReference>
<dbReference type="PROSITE" id="PS50850">
    <property type="entry name" value="MFS"/>
    <property type="match status" value="1"/>
</dbReference>
<evidence type="ECO:0000256" key="5">
    <source>
        <dbReference type="ARBA" id="ARBA00023136"/>
    </source>
</evidence>
<evidence type="ECO:0000256" key="1">
    <source>
        <dbReference type="ARBA" id="ARBA00004651"/>
    </source>
</evidence>
<evidence type="ECO:0000256" key="6">
    <source>
        <dbReference type="SAM" id="Phobius"/>
    </source>
</evidence>
<feature type="transmembrane region" description="Helical" evidence="6">
    <location>
        <begin position="308"/>
        <end position="332"/>
    </location>
</feature>
<dbReference type="Gene3D" id="1.20.1250.20">
    <property type="entry name" value="MFS general substrate transporter like domains"/>
    <property type="match status" value="1"/>
</dbReference>
<feature type="transmembrane region" description="Helical" evidence="6">
    <location>
        <begin position="220"/>
        <end position="245"/>
    </location>
</feature>
<feature type="transmembrane region" description="Helical" evidence="6">
    <location>
        <begin position="373"/>
        <end position="391"/>
    </location>
</feature>
<gene>
    <name evidence="8" type="ORF">ACFPRH_01600</name>
</gene>
<comment type="subcellular location">
    <subcellularLocation>
        <location evidence="1">Cell membrane</location>
        <topology evidence="1">Multi-pass membrane protein</topology>
    </subcellularLocation>
</comment>
<feature type="domain" description="Major facilitator superfamily (MFS) profile" evidence="7">
    <location>
        <begin position="24"/>
        <end position="394"/>
    </location>
</feature>
<keyword evidence="3 6" id="KW-0812">Transmembrane</keyword>
<feature type="transmembrane region" description="Helical" evidence="6">
    <location>
        <begin position="58"/>
        <end position="78"/>
    </location>
</feature>
<evidence type="ECO:0000256" key="2">
    <source>
        <dbReference type="ARBA" id="ARBA00022475"/>
    </source>
</evidence>
<feature type="transmembrane region" description="Helical" evidence="6">
    <location>
        <begin position="148"/>
        <end position="166"/>
    </location>
</feature>